<name>A0A5C6TMI8_FUSOC</name>
<reference evidence="2 3" key="1">
    <citation type="submission" date="2019-07" db="EMBL/GenBank/DDBJ databases">
        <title>The First High-Quality Draft Genome Sequence of the Causal Agent of the Current Panama Disease Epidemic.</title>
        <authorList>
            <person name="Warmington R.J."/>
            <person name="Kay W."/>
            <person name="Jeffries A."/>
            <person name="Bebber D."/>
            <person name="Moore K."/>
            <person name="Studholme D.J."/>
        </authorList>
    </citation>
    <scope>NUCLEOTIDE SEQUENCE [LARGE SCALE GENOMIC DNA]</scope>
    <source>
        <strain evidence="2 3">TR4</strain>
    </source>
</reference>
<protein>
    <submittedName>
        <fullName evidence="2">Uncharacterized protein</fullName>
    </submittedName>
</protein>
<gene>
    <name evidence="2" type="ORF">FocTR4_00006376</name>
</gene>
<accession>A0A5C6TMI8</accession>
<evidence type="ECO:0000256" key="1">
    <source>
        <dbReference type="SAM" id="MobiDB-lite"/>
    </source>
</evidence>
<sequence length="99" mass="11302">MANITVQYSLKINGQRNGHRLSKPPITAYHSHFPGTHSPRRSPLLQVRKSQSSRHSSHRPSVYTRVLVSFWKKRGRKVVHGCKRLTATGYFILDLSPVV</sequence>
<comment type="caution">
    <text evidence="2">The sequence shown here is derived from an EMBL/GenBank/DDBJ whole genome shotgun (WGS) entry which is preliminary data.</text>
</comment>
<dbReference type="AlphaFoldDB" id="A0A5C6TMI8"/>
<proteinExistence type="predicted"/>
<organism evidence="2 3">
    <name type="scientific">Fusarium oxysporum f. sp. cubense</name>
    <dbReference type="NCBI Taxonomy" id="61366"/>
    <lineage>
        <taxon>Eukaryota</taxon>
        <taxon>Fungi</taxon>
        <taxon>Dikarya</taxon>
        <taxon>Ascomycota</taxon>
        <taxon>Pezizomycotina</taxon>
        <taxon>Sordariomycetes</taxon>
        <taxon>Hypocreomycetidae</taxon>
        <taxon>Hypocreales</taxon>
        <taxon>Nectriaceae</taxon>
        <taxon>Fusarium</taxon>
        <taxon>Fusarium oxysporum species complex</taxon>
    </lineage>
</organism>
<feature type="region of interest" description="Disordered" evidence="1">
    <location>
        <begin position="14"/>
        <end position="59"/>
    </location>
</feature>
<dbReference type="Proteomes" id="UP000321331">
    <property type="component" value="Unassembled WGS sequence"/>
</dbReference>
<evidence type="ECO:0000313" key="2">
    <source>
        <dbReference type="EMBL" id="TXC11759.1"/>
    </source>
</evidence>
<evidence type="ECO:0000313" key="3">
    <source>
        <dbReference type="Proteomes" id="UP000321331"/>
    </source>
</evidence>
<dbReference type="EMBL" id="VMNF01000003">
    <property type="protein sequence ID" value="TXC11759.1"/>
    <property type="molecule type" value="Genomic_DNA"/>
</dbReference>